<keyword evidence="3" id="KW-1185">Reference proteome</keyword>
<sequence length="127" mass="14296">MKHFIILLTSLCFLNFSQLLACDIEVSTPAKKAVYQAGEELVIVVHVTKSHRNCRVDINETTYETDGLKILSATDWKELSAGVWERKMKVKVTGNMKGKPSLYVRRKCSKENSEGFIVLNSTSQNVS</sequence>
<keyword evidence="1" id="KW-0732">Signal</keyword>
<dbReference type="AlphaFoldDB" id="A0A9X2XU74"/>
<evidence type="ECO:0000256" key="1">
    <source>
        <dbReference type="SAM" id="SignalP"/>
    </source>
</evidence>
<feature type="signal peptide" evidence="1">
    <location>
        <begin position="1"/>
        <end position="21"/>
    </location>
</feature>
<organism evidence="2 3">
    <name type="scientific">Paraflavisolibacter caeni</name>
    <dbReference type="NCBI Taxonomy" id="2982496"/>
    <lineage>
        <taxon>Bacteria</taxon>
        <taxon>Pseudomonadati</taxon>
        <taxon>Bacteroidota</taxon>
        <taxon>Chitinophagia</taxon>
        <taxon>Chitinophagales</taxon>
        <taxon>Chitinophagaceae</taxon>
        <taxon>Paraflavisolibacter</taxon>
    </lineage>
</organism>
<reference evidence="2" key="2">
    <citation type="submission" date="2023-04" db="EMBL/GenBank/DDBJ databases">
        <title>Paracnuella aquatica gen. nov., sp. nov., a member of the family Chitinophagaceae isolated from a hot spring.</title>
        <authorList>
            <person name="Wang C."/>
        </authorList>
    </citation>
    <scope>NUCLEOTIDE SEQUENCE</scope>
    <source>
        <strain evidence="2">LB-8</strain>
    </source>
</reference>
<dbReference type="Proteomes" id="UP001155483">
    <property type="component" value="Unassembled WGS sequence"/>
</dbReference>
<feature type="chain" id="PRO_5040884687" evidence="1">
    <location>
        <begin position="22"/>
        <end position="127"/>
    </location>
</feature>
<evidence type="ECO:0000313" key="2">
    <source>
        <dbReference type="EMBL" id="MCU7549304.1"/>
    </source>
</evidence>
<gene>
    <name evidence="2" type="ORF">OCK74_09270</name>
</gene>
<dbReference type="RefSeq" id="WP_279296745.1">
    <property type="nucleotide sequence ID" value="NZ_JAOTIF010000005.1"/>
</dbReference>
<reference evidence="2" key="1">
    <citation type="submission" date="2022-09" db="EMBL/GenBank/DDBJ databases">
        <authorList>
            <person name="Yuan C."/>
            <person name="Ke Z."/>
        </authorList>
    </citation>
    <scope>NUCLEOTIDE SEQUENCE</scope>
    <source>
        <strain evidence="2">LB-8</strain>
    </source>
</reference>
<name>A0A9X2XU74_9BACT</name>
<comment type="caution">
    <text evidence="2">The sequence shown here is derived from an EMBL/GenBank/DDBJ whole genome shotgun (WGS) entry which is preliminary data.</text>
</comment>
<dbReference type="EMBL" id="JAOTIF010000005">
    <property type="protein sequence ID" value="MCU7549304.1"/>
    <property type="molecule type" value="Genomic_DNA"/>
</dbReference>
<proteinExistence type="predicted"/>
<protein>
    <submittedName>
        <fullName evidence="2">Uncharacterized protein</fullName>
    </submittedName>
</protein>
<accession>A0A9X2XU74</accession>
<evidence type="ECO:0000313" key="3">
    <source>
        <dbReference type="Proteomes" id="UP001155483"/>
    </source>
</evidence>